<proteinExistence type="predicted"/>
<dbReference type="EMBL" id="KV442016">
    <property type="protein sequence ID" value="OAQ34967.1"/>
    <property type="molecule type" value="Genomic_DNA"/>
</dbReference>
<dbReference type="AlphaFoldDB" id="A0A197KB79"/>
<dbReference type="OrthoDB" id="2429961at2759"/>
<gene>
    <name evidence="1" type="ORF">K457DRAFT_14171</name>
</gene>
<protein>
    <submittedName>
        <fullName evidence="1">Uncharacterized protein</fullName>
    </submittedName>
</protein>
<accession>A0A197KB79</accession>
<name>A0A197KB79_9FUNG</name>
<evidence type="ECO:0000313" key="2">
    <source>
        <dbReference type="Proteomes" id="UP000078512"/>
    </source>
</evidence>
<sequence length="528" mass="60007">MSRSKEAIINEILNKYTQNLADVGQCVHPLGRLGATKRQGFTRFSKMFCDSMVFWAPVNSADEKGKGKSIGKYMADLREAFGKADLPYDSIKSLHSGTLLDHEYIPADIQTAHAQENSNGSYSAGFISIKVSLYHCRAKKVVMAMVTILPVLRKRYLVLHDIDMTHDCRYVSTRTYLERHLKAKGISTIVNDRGRVGDHCVTWFAPADNAQKIRYKVYNKLVQMLESADVRKSLGSRMEDIVANPDEKFTRTLLRHRDHGLSRPPGVNLLWLKAAPFGERAELIKAMVAVYIPGSKVFAYCHWWNSTTRKKYGYMWSKVSAPLAMHLVANYSFNDRPIYYVEAKISENGTVEVTKEKIYEREPGCKAKTLVPGGSKGMFPSYALFDREVYKFADMGIVPVDNIRIGWPKRRHHKESAPLAVLVEHRHDDGQYVGHMRNMHSSTFGAGHNVLEPGRIYTIAAAGLKEFRGTLYWHIIMDCGTRVRAGKSLFRSKGTNDMKCKLVQENQALQFLVILRHVHSQERVLEFL</sequence>
<evidence type="ECO:0000313" key="1">
    <source>
        <dbReference type="EMBL" id="OAQ34967.1"/>
    </source>
</evidence>
<dbReference type="Proteomes" id="UP000078512">
    <property type="component" value="Unassembled WGS sequence"/>
</dbReference>
<keyword evidence="2" id="KW-1185">Reference proteome</keyword>
<dbReference type="STRING" id="1314771.A0A197KB79"/>
<organism evidence="1 2">
    <name type="scientific">Linnemannia elongata AG-77</name>
    <dbReference type="NCBI Taxonomy" id="1314771"/>
    <lineage>
        <taxon>Eukaryota</taxon>
        <taxon>Fungi</taxon>
        <taxon>Fungi incertae sedis</taxon>
        <taxon>Mucoromycota</taxon>
        <taxon>Mortierellomycotina</taxon>
        <taxon>Mortierellomycetes</taxon>
        <taxon>Mortierellales</taxon>
        <taxon>Mortierellaceae</taxon>
        <taxon>Linnemannia</taxon>
    </lineage>
</organism>
<reference evidence="1 2" key="1">
    <citation type="submission" date="2016-05" db="EMBL/GenBank/DDBJ databases">
        <title>Genome sequencing reveals origins of a unique bacterial endosymbiosis in the earliest lineages of terrestrial Fungi.</title>
        <authorList>
            <consortium name="DOE Joint Genome Institute"/>
            <person name="Uehling J."/>
            <person name="Gryganskyi A."/>
            <person name="Hameed K."/>
            <person name="Tschaplinski T."/>
            <person name="Misztal P."/>
            <person name="Wu S."/>
            <person name="Desiro A."/>
            <person name="Vande Pol N."/>
            <person name="Du Z.-Y."/>
            <person name="Zienkiewicz A."/>
            <person name="Zienkiewicz K."/>
            <person name="Morin E."/>
            <person name="Tisserant E."/>
            <person name="Splivallo R."/>
            <person name="Hainaut M."/>
            <person name="Henrissat B."/>
            <person name="Ohm R."/>
            <person name="Kuo A."/>
            <person name="Yan J."/>
            <person name="Lipzen A."/>
            <person name="Nolan M."/>
            <person name="Labutti K."/>
            <person name="Barry K."/>
            <person name="Goldstein A."/>
            <person name="Labbe J."/>
            <person name="Schadt C."/>
            <person name="Tuskan G."/>
            <person name="Grigoriev I."/>
            <person name="Martin F."/>
            <person name="Vilgalys R."/>
            <person name="Bonito G."/>
        </authorList>
    </citation>
    <scope>NUCLEOTIDE SEQUENCE [LARGE SCALE GENOMIC DNA]</scope>
    <source>
        <strain evidence="1 2">AG-77</strain>
    </source>
</reference>